<dbReference type="STRING" id="1122155.SAMN02745158_03733"/>
<evidence type="ECO:0000313" key="9">
    <source>
        <dbReference type="Proteomes" id="UP000184245"/>
    </source>
</evidence>
<dbReference type="RefSeq" id="WP_072854310.1">
    <property type="nucleotide sequence ID" value="NZ_FQVI01000028.1"/>
</dbReference>
<keyword evidence="5" id="KW-1278">Translocase</keyword>
<dbReference type="PANTHER" id="PTHR43875">
    <property type="entry name" value="MALTODEXTRIN IMPORT ATP-BINDING PROTEIN MSMX"/>
    <property type="match status" value="1"/>
</dbReference>
<dbReference type="Proteomes" id="UP000184245">
    <property type="component" value="Unassembled WGS sequence"/>
</dbReference>
<reference evidence="8 9" key="1">
    <citation type="submission" date="2016-11" db="EMBL/GenBank/DDBJ databases">
        <authorList>
            <person name="Jaros S."/>
            <person name="Januszkiewicz K."/>
            <person name="Wedrychowicz H."/>
        </authorList>
    </citation>
    <scope>NUCLEOTIDE SEQUENCE [LARGE SCALE GENOMIC DNA]</scope>
    <source>
        <strain evidence="8 9">DSM 17459</strain>
    </source>
</reference>
<evidence type="ECO:0000256" key="6">
    <source>
        <dbReference type="ARBA" id="ARBA00023136"/>
    </source>
</evidence>
<gene>
    <name evidence="8" type="ORF">SAMN02745158_03733</name>
</gene>
<feature type="domain" description="ABC transporter" evidence="7">
    <location>
        <begin position="4"/>
        <end position="236"/>
    </location>
</feature>
<keyword evidence="4 8" id="KW-0067">ATP-binding</keyword>
<dbReference type="InterPro" id="IPR012340">
    <property type="entry name" value="NA-bd_OB-fold"/>
</dbReference>
<dbReference type="EMBL" id="FQVI01000028">
    <property type="protein sequence ID" value="SHF43777.1"/>
    <property type="molecule type" value="Genomic_DNA"/>
</dbReference>
<evidence type="ECO:0000256" key="4">
    <source>
        <dbReference type="ARBA" id="ARBA00022840"/>
    </source>
</evidence>
<dbReference type="InterPro" id="IPR008995">
    <property type="entry name" value="Mo/tungstate-bd_C_term_dom"/>
</dbReference>
<keyword evidence="9" id="KW-1185">Reference proteome</keyword>
<dbReference type="SUPFAM" id="SSF52540">
    <property type="entry name" value="P-loop containing nucleoside triphosphate hydrolases"/>
    <property type="match status" value="1"/>
</dbReference>
<dbReference type="Gene3D" id="3.40.50.300">
    <property type="entry name" value="P-loop containing nucleotide triphosphate hydrolases"/>
    <property type="match status" value="1"/>
</dbReference>
<evidence type="ECO:0000259" key="7">
    <source>
        <dbReference type="PROSITE" id="PS50893"/>
    </source>
</evidence>
<dbReference type="Pfam" id="PF08402">
    <property type="entry name" value="TOBE_2"/>
    <property type="match status" value="1"/>
</dbReference>
<dbReference type="FunFam" id="3.40.50.300:FF:000042">
    <property type="entry name" value="Maltose/maltodextrin ABC transporter, ATP-binding protein"/>
    <property type="match status" value="1"/>
</dbReference>
<evidence type="ECO:0000256" key="3">
    <source>
        <dbReference type="ARBA" id="ARBA00022741"/>
    </source>
</evidence>
<organism evidence="8 9">
    <name type="scientific">Lactonifactor longoviformis DSM 17459</name>
    <dbReference type="NCBI Taxonomy" id="1122155"/>
    <lineage>
        <taxon>Bacteria</taxon>
        <taxon>Bacillati</taxon>
        <taxon>Bacillota</taxon>
        <taxon>Clostridia</taxon>
        <taxon>Eubacteriales</taxon>
        <taxon>Clostridiaceae</taxon>
        <taxon>Lactonifactor</taxon>
    </lineage>
</organism>
<dbReference type="GO" id="GO:0140359">
    <property type="term" value="F:ABC-type transporter activity"/>
    <property type="evidence" value="ECO:0007669"/>
    <property type="project" value="UniProtKB-ARBA"/>
</dbReference>
<dbReference type="SMART" id="SM00382">
    <property type="entry name" value="AAA"/>
    <property type="match status" value="1"/>
</dbReference>
<dbReference type="PANTHER" id="PTHR43875:SF15">
    <property type="entry name" value="TREHALOSE IMPORT ATP-BINDING PROTEIN SUGC"/>
    <property type="match status" value="1"/>
</dbReference>
<keyword evidence="6" id="KW-0472">Membrane</keyword>
<dbReference type="OrthoDB" id="9802264at2"/>
<proteinExistence type="predicted"/>
<dbReference type="AlphaFoldDB" id="A0A1M5BNH6"/>
<name>A0A1M5BNH6_9CLOT</name>
<dbReference type="InterPro" id="IPR003439">
    <property type="entry name" value="ABC_transporter-like_ATP-bd"/>
</dbReference>
<evidence type="ECO:0000256" key="1">
    <source>
        <dbReference type="ARBA" id="ARBA00022448"/>
    </source>
</evidence>
<keyword evidence="1" id="KW-0813">Transport</keyword>
<dbReference type="InterPro" id="IPR027417">
    <property type="entry name" value="P-loop_NTPase"/>
</dbReference>
<evidence type="ECO:0000256" key="2">
    <source>
        <dbReference type="ARBA" id="ARBA00022475"/>
    </source>
</evidence>
<dbReference type="Gene3D" id="2.40.50.140">
    <property type="entry name" value="Nucleic acid-binding proteins"/>
    <property type="match status" value="1"/>
</dbReference>
<keyword evidence="3" id="KW-0547">Nucleotide-binding</keyword>
<dbReference type="InterPro" id="IPR047641">
    <property type="entry name" value="ABC_transpr_MalK/UgpC-like"/>
</dbReference>
<evidence type="ECO:0000256" key="5">
    <source>
        <dbReference type="ARBA" id="ARBA00022967"/>
    </source>
</evidence>
<accession>A0A1M5BNH6</accession>
<evidence type="ECO:0000313" key="8">
    <source>
        <dbReference type="EMBL" id="SHF43777.1"/>
    </source>
</evidence>
<keyword evidence="8" id="KW-0762">Sugar transport</keyword>
<keyword evidence="2" id="KW-1003">Cell membrane</keyword>
<sequence>MAKVTVENLTKKYGKTTAVRNISFDLEDNEFFVLFGPAGAGKTTILNMIAGIGDPDEGRICFDGQSMNFIESSKRNVAMVFENYALYPHLTIYENIASSMRTKAHREPEEVIDREVKRIASLLRLEGLLDRKPSQVSNGQKQRAALGRAMVRKPNIFLMDEPLAHLDAKLRNAMRKELKAMQDKLQTTTLYVTHDYAEAMSLGDRIAVIHQGEICQIGTAEEVYNMPATEFVARMFGDSEINILQGVLRREDSTLKLVLPLSNRSYELPRHTAEVLEASGRKQVDVGLRSSAVRYSWRPEEGYVKGTVYTMEPLGNKVELTVKTEGGAVRLMVPVTETPDVDETIYLAFDVSGGIYFDSDSKEYIVCQKETAGKEGKR</sequence>
<dbReference type="GO" id="GO:0055052">
    <property type="term" value="C:ATP-binding cassette (ABC) transporter complex, substrate-binding subunit-containing"/>
    <property type="evidence" value="ECO:0007669"/>
    <property type="project" value="TreeGrafter"/>
</dbReference>
<dbReference type="GO" id="GO:0016887">
    <property type="term" value="F:ATP hydrolysis activity"/>
    <property type="evidence" value="ECO:0007669"/>
    <property type="project" value="InterPro"/>
</dbReference>
<dbReference type="InterPro" id="IPR013611">
    <property type="entry name" value="Transp-assoc_OB_typ2"/>
</dbReference>
<protein>
    <submittedName>
        <fullName evidence="8">Multiple sugar transport system ATP-binding protein</fullName>
    </submittedName>
</protein>
<dbReference type="GO" id="GO:0005524">
    <property type="term" value="F:ATP binding"/>
    <property type="evidence" value="ECO:0007669"/>
    <property type="project" value="UniProtKB-KW"/>
</dbReference>
<dbReference type="Pfam" id="PF00005">
    <property type="entry name" value="ABC_tran"/>
    <property type="match status" value="1"/>
</dbReference>
<dbReference type="SUPFAM" id="SSF50331">
    <property type="entry name" value="MOP-like"/>
    <property type="match status" value="1"/>
</dbReference>
<dbReference type="PROSITE" id="PS50893">
    <property type="entry name" value="ABC_TRANSPORTER_2"/>
    <property type="match status" value="1"/>
</dbReference>
<dbReference type="InterPro" id="IPR003593">
    <property type="entry name" value="AAA+_ATPase"/>
</dbReference>